<dbReference type="InterPro" id="IPR011990">
    <property type="entry name" value="TPR-like_helical_dom_sf"/>
</dbReference>
<dbReference type="EMBL" id="PDNB01000088">
    <property type="protein sequence ID" value="PGH10177.1"/>
    <property type="molecule type" value="Genomic_DNA"/>
</dbReference>
<protein>
    <recommendedName>
        <fullName evidence="4">MalT-like TPR region domain-containing protein</fullName>
    </recommendedName>
</protein>
<accession>A0A2B7XNQ0</accession>
<organism evidence="2 3">
    <name type="scientific">Helicocarpus griseus UAMH5409</name>
    <dbReference type="NCBI Taxonomy" id="1447875"/>
    <lineage>
        <taxon>Eukaryota</taxon>
        <taxon>Fungi</taxon>
        <taxon>Dikarya</taxon>
        <taxon>Ascomycota</taxon>
        <taxon>Pezizomycotina</taxon>
        <taxon>Eurotiomycetes</taxon>
        <taxon>Eurotiomycetidae</taxon>
        <taxon>Onygenales</taxon>
        <taxon>Ajellomycetaceae</taxon>
        <taxon>Helicocarpus</taxon>
    </lineage>
</organism>
<evidence type="ECO:0000256" key="1">
    <source>
        <dbReference type="SAM" id="MobiDB-lite"/>
    </source>
</evidence>
<evidence type="ECO:0000313" key="2">
    <source>
        <dbReference type="EMBL" id="PGH10177.1"/>
    </source>
</evidence>
<dbReference type="Proteomes" id="UP000223968">
    <property type="component" value="Unassembled WGS sequence"/>
</dbReference>
<comment type="caution">
    <text evidence="2">The sequence shown here is derived from an EMBL/GenBank/DDBJ whole genome shotgun (WGS) entry which is preliminary data.</text>
</comment>
<dbReference type="AlphaFoldDB" id="A0A2B7XNQ0"/>
<feature type="non-terminal residue" evidence="2">
    <location>
        <position position="217"/>
    </location>
</feature>
<dbReference type="Gene3D" id="1.25.40.10">
    <property type="entry name" value="Tetratricopeptide repeat domain"/>
    <property type="match status" value="1"/>
</dbReference>
<keyword evidence="3" id="KW-1185">Reference proteome</keyword>
<evidence type="ECO:0000313" key="3">
    <source>
        <dbReference type="Proteomes" id="UP000223968"/>
    </source>
</evidence>
<feature type="region of interest" description="Disordered" evidence="1">
    <location>
        <begin position="1"/>
        <end position="31"/>
    </location>
</feature>
<gene>
    <name evidence="2" type="ORF">AJ79_05532</name>
</gene>
<dbReference type="STRING" id="1447875.A0A2B7XNQ0"/>
<name>A0A2B7XNQ0_9EURO</name>
<evidence type="ECO:0008006" key="4">
    <source>
        <dbReference type="Google" id="ProtNLM"/>
    </source>
</evidence>
<feature type="compositionally biased region" description="Polar residues" evidence="1">
    <location>
        <begin position="9"/>
        <end position="31"/>
    </location>
</feature>
<proteinExistence type="predicted"/>
<reference evidence="2 3" key="1">
    <citation type="submission" date="2017-10" db="EMBL/GenBank/DDBJ databases">
        <title>Comparative genomics in systemic dimorphic fungi from Ajellomycetaceae.</title>
        <authorList>
            <person name="Munoz J.F."/>
            <person name="Mcewen J.G."/>
            <person name="Clay O.K."/>
            <person name="Cuomo C.A."/>
        </authorList>
    </citation>
    <scope>NUCLEOTIDE SEQUENCE [LARGE SCALE GENOMIC DNA]</scope>
    <source>
        <strain evidence="2 3">UAMH5409</strain>
    </source>
</reference>
<sequence>MSEAARRNIATTAISEMTTPSHRPNAFNNRRTGCVSRRSDELPPFYMAEPPIDHVQVSSSNDDRNKTLHMSDELTDAKAMMAQRDFASAEWYLERLLSRTSKGHRFGALCSAESIERANLMLADAYRAQGKRAQGKLDETLDLLESFIEETSSPDSLAGLDAQTLPAQIYASKKVFNQAEQYCKSAVDGKQRILGTAHPSFRESVELLKSIQRTITG</sequence>